<dbReference type="Proteomes" id="UP000288096">
    <property type="component" value="Unassembled WGS sequence"/>
</dbReference>
<evidence type="ECO:0000256" key="6">
    <source>
        <dbReference type="SAM" id="MobiDB-lite"/>
    </source>
</evidence>
<keyword evidence="4" id="KW-0418">Kinase</keyword>
<keyword evidence="11" id="KW-1185">Reference proteome</keyword>
<name>A0A401G3S2_9BACT</name>
<evidence type="ECO:0000313" key="10">
    <source>
        <dbReference type="EMBL" id="GBC63892.1"/>
    </source>
</evidence>
<dbReference type="PROSITE" id="PS50110">
    <property type="entry name" value="RESPONSE_REGULATORY"/>
    <property type="match status" value="1"/>
</dbReference>
<dbReference type="Pfam" id="PF00072">
    <property type="entry name" value="Response_reg"/>
    <property type="match status" value="1"/>
</dbReference>
<dbReference type="RefSeq" id="WP_124330917.1">
    <property type="nucleotide sequence ID" value="NZ_BEXT01000001.1"/>
</dbReference>
<dbReference type="AlphaFoldDB" id="A0A401G3S2"/>
<dbReference type="NCBIfam" id="TIGR00229">
    <property type="entry name" value="sensory_box"/>
    <property type="match status" value="1"/>
</dbReference>
<evidence type="ECO:0000256" key="5">
    <source>
        <dbReference type="PROSITE-ProRule" id="PRU00169"/>
    </source>
</evidence>
<dbReference type="InterPro" id="IPR036890">
    <property type="entry name" value="HATPase_C_sf"/>
</dbReference>
<dbReference type="EMBL" id="BEXT01000001">
    <property type="protein sequence ID" value="GBC63892.1"/>
    <property type="molecule type" value="Genomic_DNA"/>
</dbReference>
<dbReference type="Gene3D" id="3.30.450.20">
    <property type="entry name" value="PAS domain"/>
    <property type="match status" value="1"/>
</dbReference>
<feature type="domain" description="Histidine kinase" evidence="7">
    <location>
        <begin position="161"/>
        <end position="380"/>
    </location>
</feature>
<dbReference type="CDD" id="cd17546">
    <property type="entry name" value="REC_hyHK_CKI1_RcsC-like"/>
    <property type="match status" value="1"/>
</dbReference>
<sequence>MQNGEENREKPTEPAGRRADAAEGSYRAMIDAAHEIILRFDMDGQITFANQGGLGITGYLEAELTGMNIADILPPDELETIRARLFDAPGSGSGEIRLHEFHFINRELALIPVEVNAIALPPGGAPSEILFFARDISGRKQRAEKQLIARKFQFLETLAAGIVDDLNNMFTPVIGNIDLAFGDIPARNNAFKRLSAARAGCEKIRAFIGRLNRIANTVPPDMRLRSVADTLRRAAGVAPETPGVRCAVSAPVDLWPVIFDEEQMMQALTGLIRNSAAAMHAGDTIEISAENMVISPEMQTEVPPGRYVRITVRDRGAGIPEEYLGQIFDPYVSLKDGRGRGMGLDFAEIYAIVRHHRGDIDVVSKQGDRTTVTLWLPAADAAEADKRLSAKHSPRRVTPRGRVLIMDDEKIVRAVAGQMLTALGYTVGLSGDGAEAIDRYQTALASGTPFDVVILDLNVTTGMGARQAIRELLKLDPDVRGIVSSGYSNDPEMTGFRKHGFCGVIEKPYNIRELEETLNRVMQNR</sequence>
<feature type="modified residue" description="4-aspartylphosphate" evidence="5">
    <location>
        <position position="456"/>
    </location>
</feature>
<dbReference type="EC" id="2.7.13.3" evidence="2"/>
<keyword evidence="3" id="KW-0808">Transferase</keyword>
<dbReference type="Pfam" id="PF02518">
    <property type="entry name" value="HATPase_c"/>
    <property type="match status" value="1"/>
</dbReference>
<gene>
    <name evidence="10" type="ORF">DENIS_4891</name>
</gene>
<feature type="domain" description="Response regulatory" evidence="8">
    <location>
        <begin position="402"/>
        <end position="522"/>
    </location>
</feature>
<evidence type="ECO:0000259" key="7">
    <source>
        <dbReference type="PROSITE" id="PS50109"/>
    </source>
</evidence>
<dbReference type="Pfam" id="PF08448">
    <property type="entry name" value="PAS_4"/>
    <property type="match status" value="1"/>
</dbReference>
<dbReference type="GO" id="GO:0005886">
    <property type="term" value="C:plasma membrane"/>
    <property type="evidence" value="ECO:0007669"/>
    <property type="project" value="TreeGrafter"/>
</dbReference>
<dbReference type="SMART" id="SM00091">
    <property type="entry name" value="PAS"/>
    <property type="match status" value="1"/>
</dbReference>
<dbReference type="SUPFAM" id="SSF55785">
    <property type="entry name" value="PYP-like sensor domain (PAS domain)"/>
    <property type="match status" value="1"/>
</dbReference>
<dbReference type="InterPro" id="IPR011006">
    <property type="entry name" value="CheY-like_superfamily"/>
</dbReference>
<feature type="compositionally biased region" description="Basic and acidic residues" evidence="6">
    <location>
        <begin position="1"/>
        <end position="21"/>
    </location>
</feature>
<evidence type="ECO:0000256" key="2">
    <source>
        <dbReference type="ARBA" id="ARBA00012438"/>
    </source>
</evidence>
<evidence type="ECO:0000259" key="8">
    <source>
        <dbReference type="PROSITE" id="PS50110"/>
    </source>
</evidence>
<dbReference type="SUPFAM" id="SSF52172">
    <property type="entry name" value="CheY-like"/>
    <property type="match status" value="1"/>
</dbReference>
<reference evidence="11" key="1">
    <citation type="submission" date="2017-11" db="EMBL/GenBank/DDBJ databases">
        <authorList>
            <person name="Watanabe M."/>
            <person name="Kojima H."/>
        </authorList>
    </citation>
    <scope>NUCLEOTIDE SEQUENCE [LARGE SCALE GENOMIC DNA]</scope>
    <source>
        <strain evidence="11">Tokyo 01</strain>
    </source>
</reference>
<evidence type="ECO:0000259" key="9">
    <source>
        <dbReference type="PROSITE" id="PS50112"/>
    </source>
</evidence>
<dbReference type="SMART" id="SM00387">
    <property type="entry name" value="HATPase_c"/>
    <property type="match status" value="1"/>
</dbReference>
<keyword evidence="5" id="KW-0597">Phosphoprotein</keyword>
<protein>
    <recommendedName>
        <fullName evidence="2">histidine kinase</fullName>
        <ecNumber evidence="2">2.7.13.3</ecNumber>
    </recommendedName>
</protein>
<evidence type="ECO:0000256" key="3">
    <source>
        <dbReference type="ARBA" id="ARBA00022679"/>
    </source>
</evidence>
<dbReference type="Gene3D" id="3.40.50.2300">
    <property type="match status" value="1"/>
</dbReference>
<accession>A0A401G3S2</accession>
<dbReference type="InterPro" id="IPR035965">
    <property type="entry name" value="PAS-like_dom_sf"/>
</dbReference>
<dbReference type="OrthoDB" id="9813024at2"/>
<dbReference type="PANTHER" id="PTHR43047:SF72">
    <property type="entry name" value="OSMOSENSING HISTIDINE PROTEIN KINASE SLN1"/>
    <property type="match status" value="1"/>
</dbReference>
<reference evidence="11" key="2">
    <citation type="submission" date="2019-01" db="EMBL/GenBank/DDBJ databases">
        <title>Genome sequence of Desulfonema ishimotonii strain Tokyo 01.</title>
        <authorList>
            <person name="Fukui M."/>
        </authorList>
    </citation>
    <scope>NUCLEOTIDE SEQUENCE [LARGE SCALE GENOMIC DNA]</scope>
    <source>
        <strain evidence="11">Tokyo 01</strain>
    </source>
</reference>
<dbReference type="PRINTS" id="PR00344">
    <property type="entry name" value="BCTRLSENSOR"/>
</dbReference>
<dbReference type="PANTHER" id="PTHR43047">
    <property type="entry name" value="TWO-COMPONENT HISTIDINE PROTEIN KINASE"/>
    <property type="match status" value="1"/>
</dbReference>
<organism evidence="10 11">
    <name type="scientific">Desulfonema ishimotonii</name>
    <dbReference type="NCBI Taxonomy" id="45657"/>
    <lineage>
        <taxon>Bacteria</taxon>
        <taxon>Pseudomonadati</taxon>
        <taxon>Thermodesulfobacteriota</taxon>
        <taxon>Desulfobacteria</taxon>
        <taxon>Desulfobacterales</taxon>
        <taxon>Desulfococcaceae</taxon>
        <taxon>Desulfonema</taxon>
    </lineage>
</organism>
<dbReference type="InterPro" id="IPR003594">
    <property type="entry name" value="HATPase_dom"/>
</dbReference>
<comment type="caution">
    <text evidence="10">The sequence shown here is derived from an EMBL/GenBank/DDBJ whole genome shotgun (WGS) entry which is preliminary data.</text>
</comment>
<dbReference type="InterPro" id="IPR013656">
    <property type="entry name" value="PAS_4"/>
</dbReference>
<dbReference type="GO" id="GO:0000155">
    <property type="term" value="F:phosphorelay sensor kinase activity"/>
    <property type="evidence" value="ECO:0007669"/>
    <property type="project" value="TreeGrafter"/>
</dbReference>
<comment type="catalytic activity">
    <reaction evidence="1">
        <text>ATP + protein L-histidine = ADP + protein N-phospho-L-histidine.</text>
        <dbReference type="EC" id="2.7.13.3"/>
    </reaction>
</comment>
<dbReference type="CDD" id="cd00130">
    <property type="entry name" value="PAS"/>
    <property type="match status" value="1"/>
</dbReference>
<dbReference type="PROSITE" id="PS50109">
    <property type="entry name" value="HIS_KIN"/>
    <property type="match status" value="1"/>
</dbReference>
<evidence type="ECO:0000256" key="4">
    <source>
        <dbReference type="ARBA" id="ARBA00022777"/>
    </source>
</evidence>
<dbReference type="Gene3D" id="3.30.565.10">
    <property type="entry name" value="Histidine kinase-like ATPase, C-terminal domain"/>
    <property type="match status" value="1"/>
</dbReference>
<dbReference type="InterPro" id="IPR004358">
    <property type="entry name" value="Sig_transdc_His_kin-like_C"/>
</dbReference>
<dbReference type="InterPro" id="IPR005467">
    <property type="entry name" value="His_kinase_dom"/>
</dbReference>
<dbReference type="GO" id="GO:0009927">
    <property type="term" value="F:histidine phosphotransfer kinase activity"/>
    <property type="evidence" value="ECO:0007669"/>
    <property type="project" value="TreeGrafter"/>
</dbReference>
<dbReference type="InterPro" id="IPR000014">
    <property type="entry name" value="PAS"/>
</dbReference>
<feature type="domain" description="PAS" evidence="9">
    <location>
        <begin position="22"/>
        <end position="92"/>
    </location>
</feature>
<feature type="region of interest" description="Disordered" evidence="6">
    <location>
        <begin position="1"/>
        <end position="22"/>
    </location>
</feature>
<dbReference type="SUPFAM" id="SSF55874">
    <property type="entry name" value="ATPase domain of HSP90 chaperone/DNA topoisomerase II/histidine kinase"/>
    <property type="match status" value="1"/>
</dbReference>
<proteinExistence type="predicted"/>
<dbReference type="InterPro" id="IPR001789">
    <property type="entry name" value="Sig_transdc_resp-reg_receiver"/>
</dbReference>
<dbReference type="SMART" id="SM00448">
    <property type="entry name" value="REC"/>
    <property type="match status" value="1"/>
</dbReference>
<evidence type="ECO:0000313" key="11">
    <source>
        <dbReference type="Proteomes" id="UP000288096"/>
    </source>
</evidence>
<dbReference type="PROSITE" id="PS50112">
    <property type="entry name" value="PAS"/>
    <property type="match status" value="1"/>
</dbReference>
<evidence type="ECO:0000256" key="1">
    <source>
        <dbReference type="ARBA" id="ARBA00000085"/>
    </source>
</evidence>